<organism evidence="2 3">
    <name type="scientific">Pseudomonas knackmussii (strain DSM 6978 / CCUG 54928 / LMG 23759 / B13)</name>
    <dbReference type="NCBI Taxonomy" id="1301098"/>
    <lineage>
        <taxon>Bacteria</taxon>
        <taxon>Pseudomonadati</taxon>
        <taxon>Pseudomonadota</taxon>
        <taxon>Gammaproteobacteria</taxon>
        <taxon>Pseudomonadales</taxon>
        <taxon>Pseudomonadaceae</taxon>
        <taxon>Pseudomonas</taxon>
    </lineage>
</organism>
<dbReference type="KEGG" id="pkc:PKB_4548"/>
<name>A0A024HMX0_PSEKB</name>
<dbReference type="Gene3D" id="3.40.50.1820">
    <property type="entry name" value="alpha/beta hydrolase"/>
    <property type="match status" value="1"/>
</dbReference>
<dbReference type="Proteomes" id="UP000025241">
    <property type="component" value="Chromosome I"/>
</dbReference>
<protein>
    <recommendedName>
        <fullName evidence="1">AB hydrolase-1 domain-containing protein</fullName>
    </recommendedName>
</protein>
<dbReference type="SUPFAM" id="SSF53474">
    <property type="entry name" value="alpha/beta-Hydrolases"/>
    <property type="match status" value="1"/>
</dbReference>
<dbReference type="STRING" id="1301098.PKB_4548"/>
<dbReference type="EMBL" id="HG322950">
    <property type="protein sequence ID" value="CDF85872.1"/>
    <property type="molecule type" value="Genomic_DNA"/>
</dbReference>
<evidence type="ECO:0000313" key="2">
    <source>
        <dbReference type="EMBL" id="CDF85872.1"/>
    </source>
</evidence>
<dbReference type="HOGENOM" id="CLU_086287_1_0_6"/>
<proteinExistence type="predicted"/>
<reference evidence="2 3" key="1">
    <citation type="submission" date="2013-03" db="EMBL/GenBank/DDBJ databases">
        <authorList>
            <person name="Linke B."/>
        </authorList>
    </citation>
    <scope>NUCLEOTIDE SEQUENCE [LARGE SCALE GENOMIC DNA]</scope>
    <source>
        <strain evidence="2 3">B13</strain>
    </source>
</reference>
<dbReference type="PATRIC" id="fig|1301098.3.peg.4536"/>
<dbReference type="Pfam" id="PF00561">
    <property type="entry name" value="Abhydrolase_1"/>
    <property type="match status" value="1"/>
</dbReference>
<dbReference type="InterPro" id="IPR000073">
    <property type="entry name" value="AB_hydrolase_1"/>
</dbReference>
<dbReference type="AlphaFoldDB" id="A0A024HMX0"/>
<feature type="domain" description="AB hydrolase-1" evidence="1">
    <location>
        <begin position="52"/>
        <end position="123"/>
    </location>
</feature>
<sequence length="214" mass="23165">MSTREIPLFIDGPDGPLEALHLDTPDAVGVALICHPHPLFAGTMQNKVVATLQRIARDSGYATLRFNFRGVGQSSGTYADGRGEIDDALAIARWLGDKHPGLPLTLMGFSFGSCVAGNAAARLEGQGIALRHLFMLAPPVERFEVDLPRQCPITVVQPEDDEVVTPARVYAWSDSLTLPHELLRVPECSHFFHGKLIELKDLLQPRLAPAGVAG</sequence>
<reference evidence="2 3" key="2">
    <citation type="submission" date="2014-05" db="EMBL/GenBank/DDBJ databases">
        <title>Genome sequence of the 3-chlorobenzoate degrading bacterium Pseudomonas knackmussii B13 shows multiple evidence for horizontal gene transfer.</title>
        <authorList>
            <person name="Miyazaki R."/>
            <person name="Bertelli C."/>
            <person name="Falquet L."/>
            <person name="Robinson-Rechavi M."/>
            <person name="Gharib W."/>
            <person name="Roy S."/>
            <person name="Van der Meer J.R."/>
        </authorList>
    </citation>
    <scope>NUCLEOTIDE SEQUENCE [LARGE SCALE GENOMIC DNA]</scope>
    <source>
        <strain evidence="2 3">B13</strain>
    </source>
</reference>
<dbReference type="RefSeq" id="WP_043254625.1">
    <property type="nucleotide sequence ID" value="NZ_HG322950.1"/>
</dbReference>
<dbReference type="eggNOG" id="COG2945">
    <property type="taxonomic scope" value="Bacteria"/>
</dbReference>
<gene>
    <name evidence="2" type="ORF">PKB_4548</name>
</gene>
<evidence type="ECO:0000259" key="1">
    <source>
        <dbReference type="Pfam" id="PF00561"/>
    </source>
</evidence>
<evidence type="ECO:0000313" key="3">
    <source>
        <dbReference type="Proteomes" id="UP000025241"/>
    </source>
</evidence>
<dbReference type="OrthoDB" id="9800435at2"/>
<accession>A0A024HMX0</accession>
<keyword evidence="3" id="KW-1185">Reference proteome</keyword>
<dbReference type="PANTHER" id="PTHR42103">
    <property type="entry name" value="ALPHA/BETA-HYDROLASES SUPERFAMILY PROTEIN"/>
    <property type="match status" value="1"/>
</dbReference>
<dbReference type="PANTHER" id="PTHR42103:SF2">
    <property type="entry name" value="AB HYDROLASE-1 DOMAIN-CONTAINING PROTEIN"/>
    <property type="match status" value="1"/>
</dbReference>
<dbReference type="InterPro" id="IPR029058">
    <property type="entry name" value="AB_hydrolase_fold"/>
</dbReference>